<keyword evidence="5" id="KW-0812">Transmembrane</keyword>
<evidence type="ECO:0000256" key="5">
    <source>
        <dbReference type="ARBA" id="ARBA00022692"/>
    </source>
</evidence>
<dbReference type="InterPro" id="IPR036942">
    <property type="entry name" value="Beta-barrel_TonB_sf"/>
</dbReference>
<keyword evidence="3" id="KW-1134">Transmembrane beta strand</keyword>
<dbReference type="InterPro" id="IPR012910">
    <property type="entry name" value="Plug_dom"/>
</dbReference>
<reference evidence="13 14" key="1">
    <citation type="submission" date="2016-06" db="EMBL/GenBank/DDBJ databases">
        <title>Three novel species with peptidoglycan cell walls form the new genus Lacunisphaera gen. nov. in the family Opitutaceae of the verrucomicrobial subdivision 4.</title>
        <authorList>
            <person name="Rast P."/>
            <person name="Gloeckner I."/>
            <person name="Jogler M."/>
            <person name="Boedeker C."/>
            <person name="Jeske O."/>
            <person name="Wiegand S."/>
            <person name="Reinhardt R."/>
            <person name="Schumann P."/>
            <person name="Rohde M."/>
            <person name="Spring S."/>
            <person name="Gloeckner F.O."/>
            <person name="Jogler C."/>
        </authorList>
    </citation>
    <scope>NUCLEOTIDE SEQUENCE [LARGE SCALE GENOMIC DNA]</scope>
    <source>
        <strain evidence="13 14">IG16b</strain>
    </source>
</reference>
<keyword evidence="14" id="KW-1185">Reference proteome</keyword>
<gene>
    <name evidence="13" type="primary">fhuA_3</name>
    <name evidence="13" type="ORF">Verru16b_00648</name>
</gene>
<dbReference type="GO" id="GO:0015344">
    <property type="term" value="F:siderophore uptake transmembrane transporter activity"/>
    <property type="evidence" value="ECO:0007669"/>
    <property type="project" value="TreeGrafter"/>
</dbReference>
<keyword evidence="10" id="KW-0998">Cell outer membrane</keyword>
<keyword evidence="4" id="KW-0410">Iron transport</keyword>
<dbReference type="SUPFAM" id="SSF56935">
    <property type="entry name" value="Porins"/>
    <property type="match status" value="2"/>
</dbReference>
<keyword evidence="2" id="KW-0813">Transport</keyword>
<dbReference type="GO" id="GO:0009279">
    <property type="term" value="C:cell outer membrane"/>
    <property type="evidence" value="ECO:0007669"/>
    <property type="project" value="UniProtKB-SubCell"/>
</dbReference>
<dbReference type="Proteomes" id="UP000095228">
    <property type="component" value="Chromosome"/>
</dbReference>
<keyword evidence="7" id="KW-0408">Iron</keyword>
<feature type="region of interest" description="Disordered" evidence="11">
    <location>
        <begin position="329"/>
        <end position="355"/>
    </location>
</feature>
<dbReference type="Gene3D" id="2.170.130.10">
    <property type="entry name" value="TonB-dependent receptor, plug domain"/>
    <property type="match status" value="1"/>
</dbReference>
<keyword evidence="13" id="KW-0675">Receptor</keyword>
<feature type="region of interest" description="Disordered" evidence="11">
    <location>
        <begin position="532"/>
        <end position="559"/>
    </location>
</feature>
<name>A0A1D8ARU5_9BACT</name>
<protein>
    <submittedName>
        <fullName evidence="13">Ferrichrome-iron receptor</fullName>
    </submittedName>
</protein>
<evidence type="ECO:0000256" key="6">
    <source>
        <dbReference type="ARBA" id="ARBA00022729"/>
    </source>
</evidence>
<evidence type="ECO:0000313" key="13">
    <source>
        <dbReference type="EMBL" id="AOS43597.1"/>
    </source>
</evidence>
<feature type="compositionally biased region" description="Basic and acidic residues" evidence="11">
    <location>
        <begin position="332"/>
        <end position="343"/>
    </location>
</feature>
<dbReference type="EMBL" id="CP016094">
    <property type="protein sequence ID" value="AOS43597.1"/>
    <property type="molecule type" value="Genomic_DNA"/>
</dbReference>
<organism evidence="13 14">
    <name type="scientific">Lacunisphaera limnophila</name>
    <dbReference type="NCBI Taxonomy" id="1838286"/>
    <lineage>
        <taxon>Bacteria</taxon>
        <taxon>Pseudomonadati</taxon>
        <taxon>Verrucomicrobiota</taxon>
        <taxon>Opitutia</taxon>
        <taxon>Opitutales</taxon>
        <taxon>Opitutaceae</taxon>
        <taxon>Lacunisphaera</taxon>
    </lineage>
</organism>
<dbReference type="InterPro" id="IPR037066">
    <property type="entry name" value="Plug_dom_sf"/>
</dbReference>
<keyword evidence="8" id="KW-0406">Ion transport</keyword>
<dbReference type="PANTHER" id="PTHR32552">
    <property type="entry name" value="FERRICHROME IRON RECEPTOR-RELATED"/>
    <property type="match status" value="1"/>
</dbReference>
<evidence type="ECO:0000256" key="10">
    <source>
        <dbReference type="ARBA" id="ARBA00023237"/>
    </source>
</evidence>
<keyword evidence="6" id="KW-0732">Signal</keyword>
<dbReference type="PANTHER" id="PTHR32552:SF68">
    <property type="entry name" value="FERRICHROME OUTER MEMBRANE TRANSPORTER_PHAGE RECEPTOR"/>
    <property type="match status" value="1"/>
</dbReference>
<dbReference type="KEGG" id="obg:Verru16b_00648"/>
<evidence type="ECO:0000256" key="8">
    <source>
        <dbReference type="ARBA" id="ARBA00023065"/>
    </source>
</evidence>
<feature type="domain" description="TonB-dependent receptor plug" evidence="12">
    <location>
        <begin position="60"/>
        <end position="172"/>
    </location>
</feature>
<evidence type="ECO:0000259" key="12">
    <source>
        <dbReference type="Pfam" id="PF07715"/>
    </source>
</evidence>
<keyword evidence="9" id="KW-0472">Membrane</keyword>
<proteinExistence type="predicted"/>
<dbReference type="STRING" id="1838286.Verru16b_00648"/>
<dbReference type="AlphaFoldDB" id="A0A1D8ARU5"/>
<accession>A0A1D8ARU5</accession>
<evidence type="ECO:0000256" key="2">
    <source>
        <dbReference type="ARBA" id="ARBA00022448"/>
    </source>
</evidence>
<evidence type="ECO:0000256" key="7">
    <source>
        <dbReference type="ARBA" id="ARBA00023004"/>
    </source>
</evidence>
<evidence type="ECO:0000256" key="11">
    <source>
        <dbReference type="SAM" id="MobiDB-lite"/>
    </source>
</evidence>
<evidence type="ECO:0000256" key="9">
    <source>
        <dbReference type="ARBA" id="ARBA00023136"/>
    </source>
</evidence>
<evidence type="ECO:0000256" key="1">
    <source>
        <dbReference type="ARBA" id="ARBA00004571"/>
    </source>
</evidence>
<evidence type="ECO:0000313" key="14">
    <source>
        <dbReference type="Proteomes" id="UP000095228"/>
    </source>
</evidence>
<dbReference type="InterPro" id="IPR039426">
    <property type="entry name" value="TonB-dep_rcpt-like"/>
</dbReference>
<dbReference type="Gene3D" id="2.40.170.20">
    <property type="entry name" value="TonB-dependent receptor, beta-barrel domain"/>
    <property type="match status" value="1"/>
</dbReference>
<evidence type="ECO:0000256" key="4">
    <source>
        <dbReference type="ARBA" id="ARBA00022496"/>
    </source>
</evidence>
<comment type="subcellular location">
    <subcellularLocation>
        <location evidence="1">Cell outer membrane</location>
        <topology evidence="1">Multi-pass membrane protein</topology>
    </subcellularLocation>
</comment>
<sequence>MLGTIVLSSTWGFAQTTAQPVAQASEEDVLVLSPFEVSADDDTGYSTATTLAGNRLNTELRDIGNAVTVINSQFLRDIGATSNESLLQYTVGTEVGNLSGNFAGTGDGSFLDESSRFVNPNQNTRVRGLAAADNTRDYFLSDIPWDGFNVDRVDLQRGPNSILFGQGSPAGIINVGLKQASYRNANEVGFQTDQYGSARVTVDFNRVILKDELAVRLMAVNEQEKFQQDPAFEDDKRYMGAVRWEPKFLRKGSARTIVKASFEKGDISSNRPRTLPPLDLITPWFKTGSTNGTFIENGRIRDPATGVVRNVSKGDLRVIQNLNKQTFNPHVVMDDNSGRDNHGQARQKINGGANSGQLSPYYQPWLGNYGQQFGGPNAFFATDGGTPSYWIWETRETRGLNSSGGVDGGVGESAFHRPVGIATASSFARAAGLPYSEFGIYKNIQLADASVFDFYNNLLDGPNKSEWSGFDSFSASIAQTFMDDKFGFEVVYNQQNYDNGQLALLDGERQAIYIDIMSVYSDGTAAGKDGIPFQNGTPNPNVGRPFVTDSGQGGNRSYESSRESMRATAFFTHDFTKKSSDSMIANFLGRHTFTGLYAEDTLEREDRSWQRYAVLDDGYRTLFDGGNGIRFTDNGFAVNRVIYLGGSLAGASTASGAYLPRLQNLNNATSGTIRFFDSTWNAPGVDPGAFFENQYYPVGSTNRNSTQSENHANYVGWSNKPFTITDSETSQQNRDLLTNSARLRRNKTESKAFVWQAHLFNGGLVGTYGYREDTAGSAEYSQNASGINASAPGNAMAYLKWGSNYSLDAAKWNELDGTSRSYSIVAHLDELPVVKNLAEKLPVRVSFFYNKAENFQPFAGRVDIYNQEIPLPAGTTKDLGILLETKDGKYSLKVNKYETAVTDASSSGLGGTWFLGASQAWSGDWVNVFEYNWTGFGDSAGISTDPTYSRANWTDAPDREAASIAAWRAWQQDPIAKKMYAAWGINPATRTGMVSNTTPTGFALTEDSFSEGYEVEFNAQPTRNWRLTLNASKTFASRKNIGGANLAEFVAAYDTFLNKTATDINGATFRPGGDLRIWWGGAGNETALFQWNQNVGSEYAARALQEGTNVPEMREWRVNAISNYDFSEGRLKGVNVGGALRWQSDVVIGYAPIPNPTNPSKINFDIANPYKGPAETDVDLWVGYGRKLFNKVDWRIQLNVRSVGKGNSLIPITVQPDGSPAGYRIAPRQYWSLSNNFRF</sequence>
<dbReference type="Pfam" id="PF07715">
    <property type="entry name" value="Plug"/>
    <property type="match status" value="1"/>
</dbReference>
<evidence type="ECO:0000256" key="3">
    <source>
        <dbReference type="ARBA" id="ARBA00022452"/>
    </source>
</evidence>